<dbReference type="Proteomes" id="UP001596004">
    <property type="component" value="Unassembled WGS sequence"/>
</dbReference>
<sequence>MTDPDVTRAPIDTAELRRRVADMVAVASDGEVDAEEVLQAGVSFTALGVTSLTTLRLIDAVEEEFGVEIDLGGDVGYLDDLDSLVRHILAASPARR</sequence>
<evidence type="ECO:0000259" key="1">
    <source>
        <dbReference type="PROSITE" id="PS50075"/>
    </source>
</evidence>
<accession>A0ABV9CF99</accession>
<dbReference type="Pfam" id="PF00550">
    <property type="entry name" value="PP-binding"/>
    <property type="match status" value="1"/>
</dbReference>
<keyword evidence="3" id="KW-1185">Reference proteome</keyword>
<dbReference type="EMBL" id="JBHSFP010000005">
    <property type="protein sequence ID" value="MFC4531327.1"/>
    <property type="molecule type" value="Genomic_DNA"/>
</dbReference>
<dbReference type="InterPro" id="IPR036736">
    <property type="entry name" value="ACP-like_sf"/>
</dbReference>
<evidence type="ECO:0000313" key="2">
    <source>
        <dbReference type="EMBL" id="MFC4531327.1"/>
    </source>
</evidence>
<dbReference type="SUPFAM" id="SSF47336">
    <property type="entry name" value="ACP-like"/>
    <property type="match status" value="1"/>
</dbReference>
<dbReference type="Gene3D" id="1.10.1200.10">
    <property type="entry name" value="ACP-like"/>
    <property type="match status" value="1"/>
</dbReference>
<name>A0ABV9CF99_9ACTN</name>
<feature type="domain" description="Carrier" evidence="1">
    <location>
        <begin position="14"/>
        <end position="92"/>
    </location>
</feature>
<organism evidence="2 3">
    <name type="scientific">Sphaerisporangium dianthi</name>
    <dbReference type="NCBI Taxonomy" id="1436120"/>
    <lineage>
        <taxon>Bacteria</taxon>
        <taxon>Bacillati</taxon>
        <taxon>Actinomycetota</taxon>
        <taxon>Actinomycetes</taxon>
        <taxon>Streptosporangiales</taxon>
        <taxon>Streptosporangiaceae</taxon>
        <taxon>Sphaerisporangium</taxon>
    </lineage>
</organism>
<dbReference type="InterPro" id="IPR009081">
    <property type="entry name" value="PP-bd_ACP"/>
</dbReference>
<proteinExistence type="predicted"/>
<dbReference type="PROSITE" id="PS50075">
    <property type="entry name" value="CARRIER"/>
    <property type="match status" value="1"/>
</dbReference>
<gene>
    <name evidence="2" type="ORF">ACFO60_11185</name>
</gene>
<reference evidence="3" key="1">
    <citation type="journal article" date="2019" name="Int. J. Syst. Evol. Microbiol.">
        <title>The Global Catalogue of Microorganisms (GCM) 10K type strain sequencing project: providing services to taxonomists for standard genome sequencing and annotation.</title>
        <authorList>
            <consortium name="The Broad Institute Genomics Platform"/>
            <consortium name="The Broad Institute Genome Sequencing Center for Infectious Disease"/>
            <person name="Wu L."/>
            <person name="Ma J."/>
        </authorList>
    </citation>
    <scope>NUCLEOTIDE SEQUENCE [LARGE SCALE GENOMIC DNA]</scope>
    <source>
        <strain evidence="3">CGMCC 4.7132</strain>
    </source>
</reference>
<comment type="caution">
    <text evidence="2">The sequence shown here is derived from an EMBL/GenBank/DDBJ whole genome shotgun (WGS) entry which is preliminary data.</text>
</comment>
<protein>
    <submittedName>
        <fullName evidence="2">Phosphopantetheine-binding protein</fullName>
    </submittedName>
</protein>
<dbReference type="RefSeq" id="WP_380839847.1">
    <property type="nucleotide sequence ID" value="NZ_JBHSFP010000005.1"/>
</dbReference>
<evidence type="ECO:0000313" key="3">
    <source>
        <dbReference type="Proteomes" id="UP001596004"/>
    </source>
</evidence>